<feature type="disulfide bond" evidence="25">
    <location>
        <begin position="1246"/>
        <end position="1264"/>
    </location>
</feature>
<dbReference type="PANTHER" id="PTHR12106:SF27">
    <property type="entry name" value="SORTILIN-RELATED RECEPTOR"/>
    <property type="match status" value="1"/>
</dbReference>
<dbReference type="Proteomes" id="UP000695000">
    <property type="component" value="Unplaced"/>
</dbReference>
<feature type="region of interest" description="Disordered" evidence="27">
    <location>
        <begin position="2120"/>
        <end position="2143"/>
    </location>
</feature>
<dbReference type="InterPro" id="IPR000033">
    <property type="entry name" value="LDLR_classB_rpt"/>
</dbReference>
<evidence type="ECO:0000256" key="24">
    <source>
        <dbReference type="ARBA" id="ARBA00032450"/>
    </source>
</evidence>
<dbReference type="InterPro" id="IPR011042">
    <property type="entry name" value="6-blade_b-propeller_TolB-like"/>
</dbReference>
<keyword evidence="28" id="KW-0812">Transmembrane</keyword>
<feature type="disulfide bond" evidence="25">
    <location>
        <begin position="1452"/>
        <end position="1470"/>
    </location>
</feature>
<dbReference type="Pfam" id="PF00057">
    <property type="entry name" value="Ldl_recept_a"/>
    <property type="match status" value="8"/>
</dbReference>
<feature type="disulfide bond" evidence="25">
    <location>
        <begin position="1097"/>
        <end position="1112"/>
    </location>
</feature>
<comment type="subcellular location">
    <subcellularLocation>
        <location evidence="3">Cell membrane</location>
        <topology evidence="3">Single-pass membrane protein</topology>
    </subcellularLocation>
    <subcellularLocation>
        <location evidence="4">Cytoplasmic vesicle</location>
        <location evidence="4">Secretory vesicle membrane</location>
        <topology evidence="4">Single-pass type I membrane protein</topology>
    </subcellularLocation>
    <subcellularLocation>
        <location evidence="2">Early endosome membrane</location>
        <topology evidence="2">Single-pass type I membrane protein</topology>
    </subcellularLocation>
    <subcellularLocation>
        <location evidence="1">Endoplasmic reticulum membrane</location>
        <topology evidence="1">Single-pass type I membrane protein</topology>
    </subcellularLocation>
    <subcellularLocation>
        <location evidence="7">Endosome</location>
        <location evidence="7">Multivesicular body membrane</location>
        <topology evidence="7">Single-pass type I membrane protein</topology>
    </subcellularLocation>
    <subcellularLocation>
        <location evidence="5">Golgi apparatus</location>
        <location evidence="5">trans-Golgi network membrane</location>
        <topology evidence="5">Single-pass type I membrane protein</topology>
    </subcellularLocation>
    <subcellularLocation>
        <location evidence="6">Recycling endosome membrane</location>
        <topology evidence="6">Single-pass type I membrane protein</topology>
    </subcellularLocation>
</comment>
<evidence type="ECO:0000256" key="20">
    <source>
        <dbReference type="ARBA" id="ARBA00023170"/>
    </source>
</evidence>
<feature type="disulfide bond" evidence="25">
    <location>
        <begin position="1316"/>
        <end position="1331"/>
    </location>
</feature>
<evidence type="ECO:0000256" key="9">
    <source>
        <dbReference type="ARBA" id="ARBA00013467"/>
    </source>
</evidence>
<evidence type="ECO:0000256" key="21">
    <source>
        <dbReference type="ARBA" id="ARBA00023180"/>
    </source>
</evidence>
<feature type="disulfide bond" evidence="25">
    <location>
        <begin position="1445"/>
        <end position="1457"/>
    </location>
</feature>
<feature type="disulfide bond" evidence="25">
    <location>
        <begin position="1078"/>
        <end position="1090"/>
    </location>
</feature>
<evidence type="ECO:0000256" key="29">
    <source>
        <dbReference type="SAM" id="SignalP"/>
    </source>
</evidence>
<dbReference type="Gene3D" id="2.60.40.10">
    <property type="entry name" value="Immunoglobulins"/>
    <property type="match status" value="3"/>
</dbReference>
<keyword evidence="19 25" id="KW-1015">Disulfide bond</keyword>
<keyword evidence="16" id="KW-0256">Endoplasmic reticulum</keyword>
<feature type="disulfide bond" evidence="25">
    <location>
        <begin position="1361"/>
        <end position="1379"/>
    </location>
</feature>
<evidence type="ECO:0000256" key="26">
    <source>
        <dbReference type="PROSITE-ProRule" id="PRU00461"/>
    </source>
</evidence>
<feature type="disulfide bond" evidence="25">
    <location>
        <begin position="1354"/>
        <end position="1366"/>
    </location>
</feature>
<keyword evidence="28" id="KW-1133">Transmembrane helix</keyword>
<protein>
    <recommendedName>
        <fullName evidence="9">Sortilin-related receptor</fullName>
    </recommendedName>
    <alternativeName>
        <fullName evidence="23">Low-density lipoprotein receptor relative with 11 ligand-binding repeats</fullName>
    </alternativeName>
    <alternativeName>
        <fullName evidence="24">Sorting protein-related receptor containing LDLR class A repeats</fullName>
    </alternativeName>
</protein>
<keyword evidence="17" id="KW-0333">Golgi apparatus</keyword>
<evidence type="ECO:0000256" key="28">
    <source>
        <dbReference type="SAM" id="Phobius"/>
    </source>
</evidence>
<dbReference type="CDD" id="cd00063">
    <property type="entry name" value="FN3"/>
    <property type="match status" value="2"/>
</dbReference>
<evidence type="ECO:0000256" key="11">
    <source>
        <dbReference type="ARBA" id="ARBA00022475"/>
    </source>
</evidence>
<comment type="similarity">
    <text evidence="8">Belongs to the VPS10-related sortilin family. SORL1 subfamily.</text>
</comment>
<evidence type="ECO:0000256" key="3">
    <source>
        <dbReference type="ARBA" id="ARBA00004162"/>
    </source>
</evidence>
<dbReference type="Pfam" id="PF15902">
    <property type="entry name" value="Sortilin-Vps10"/>
    <property type="match status" value="1"/>
</dbReference>
<evidence type="ECO:0000256" key="19">
    <source>
        <dbReference type="ARBA" id="ARBA00023157"/>
    </source>
</evidence>
<evidence type="ECO:0000256" key="25">
    <source>
        <dbReference type="PROSITE-ProRule" id="PRU00124"/>
    </source>
</evidence>
<evidence type="ECO:0000256" key="15">
    <source>
        <dbReference type="ARBA" id="ARBA00022753"/>
    </source>
</evidence>
<feature type="domain" description="Fibronectin type-III" evidence="30">
    <location>
        <begin position="1681"/>
        <end position="1770"/>
    </location>
</feature>
<dbReference type="InterPro" id="IPR036116">
    <property type="entry name" value="FN3_sf"/>
</dbReference>
<evidence type="ECO:0000256" key="4">
    <source>
        <dbReference type="ARBA" id="ARBA00004212"/>
    </source>
</evidence>
<dbReference type="Pfam" id="PF15901">
    <property type="entry name" value="Sortilin_C"/>
    <property type="match status" value="1"/>
</dbReference>
<feature type="disulfide bond" evidence="25">
    <location>
        <begin position="1297"/>
        <end position="1309"/>
    </location>
</feature>
<evidence type="ECO:0000256" key="10">
    <source>
        <dbReference type="ARBA" id="ARBA00022448"/>
    </source>
</evidence>
<comment type="caution">
    <text evidence="25">Lacks conserved residue(s) required for the propagation of feature annotation.</text>
</comment>
<evidence type="ECO:0000256" key="23">
    <source>
        <dbReference type="ARBA" id="ARBA00029896"/>
    </source>
</evidence>
<evidence type="ECO:0000256" key="5">
    <source>
        <dbReference type="ARBA" id="ARBA00004393"/>
    </source>
</evidence>
<keyword evidence="31" id="KW-1185">Reference proteome</keyword>
<evidence type="ECO:0000256" key="12">
    <source>
        <dbReference type="ARBA" id="ARBA00022536"/>
    </source>
</evidence>
<evidence type="ECO:0000256" key="16">
    <source>
        <dbReference type="ARBA" id="ARBA00022824"/>
    </source>
</evidence>
<feature type="disulfide bond" evidence="25">
    <location>
        <begin position="1304"/>
        <end position="1322"/>
    </location>
</feature>
<dbReference type="CDD" id="cd00112">
    <property type="entry name" value="LDLa"/>
    <property type="match status" value="9"/>
</dbReference>
<dbReference type="InterPro" id="IPR036055">
    <property type="entry name" value="LDL_receptor-like_sf"/>
</dbReference>
<dbReference type="InterPro" id="IPR013783">
    <property type="entry name" value="Ig-like_fold"/>
</dbReference>
<dbReference type="PROSITE" id="PS50853">
    <property type="entry name" value="FN3"/>
    <property type="match status" value="3"/>
</dbReference>
<feature type="repeat" description="LDL-receptor class B" evidence="26">
    <location>
        <begin position="790"/>
        <end position="833"/>
    </location>
</feature>
<keyword evidence="11" id="KW-1003">Cell membrane</keyword>
<feature type="signal peptide" evidence="29">
    <location>
        <begin position="1"/>
        <end position="24"/>
    </location>
</feature>
<dbReference type="PROSITE" id="PS51120">
    <property type="entry name" value="LDLRB"/>
    <property type="match status" value="2"/>
</dbReference>
<evidence type="ECO:0000313" key="31">
    <source>
        <dbReference type="Proteomes" id="UP000695000"/>
    </source>
</evidence>
<feature type="disulfide bond" evidence="25">
    <location>
        <begin position="1415"/>
        <end position="1430"/>
    </location>
</feature>
<evidence type="ECO:0000256" key="1">
    <source>
        <dbReference type="ARBA" id="ARBA00004115"/>
    </source>
</evidence>
<evidence type="ECO:0000259" key="30">
    <source>
        <dbReference type="PROSITE" id="PS50853"/>
    </source>
</evidence>
<dbReference type="SUPFAM" id="SSF63825">
    <property type="entry name" value="YWTD domain"/>
    <property type="match status" value="1"/>
</dbReference>
<dbReference type="InterPro" id="IPR057841">
    <property type="entry name" value="FN3_SORL1"/>
</dbReference>
<dbReference type="SUPFAM" id="SSF57424">
    <property type="entry name" value="LDL receptor-like module"/>
    <property type="match status" value="9"/>
</dbReference>
<dbReference type="SUPFAM" id="SSF49265">
    <property type="entry name" value="Fibronectin type III"/>
    <property type="match status" value="2"/>
</dbReference>
<keyword evidence="18 28" id="KW-0472">Membrane</keyword>
<sequence length="2148" mass="242260">MVKQVFLILVLFCSIFVYFSVADAAIKTLHGYKDPPQGRTVFLDADEAGFVAPKVVKRNAEAPHKDNSMPDNSNIYTKFNYLNDSHKHLMVHWVGEGSNVIICLSRDPSTKSANSVVNPSAVYISYDYGENYINKTDQFILPDGNISTVEKFYNHPKYNTHFVFTDLTNKYLFVTSNYGRNITRIHLNFTPSDVVFHEYLSQVFLVWDKEAGNDKLMITDNFGETFRLLTVYVKSFFLIQDKKSQQHLVVQRKQPSDTTAVFHSTSFHKDSNLKLYASEIQDVYVKGDYIFYTKKNTKDSFDLFVSYKLGKMVQCYFDTELTLREFHVADVSGNRALIAVSHTNTLSHLYVSENLEEHGDKIRFTLSLEGILCYFPNTTWRDSWLHHTDEDAFADLYKVEGLEGIYIASQVAHKVQSGSVNLNPQHLVSRITFDHGATWRPILPPQRDVQGQLISCSLANNCSLHLSQRFSYLYPDTRSISILSSKSAPGIIVATGVIGKSLKGHFAVYISTDAGITWRQTLRDLYFFNMGDHGGLLTAVKYLKMRGETRHILYSTDEGENWMETPFNNEEIRLYGLMTEPGENTTVFTMFGSLPQQHQWIIVKMDLKNVFKYNCNADDYKLWSPSQSDENRRYVPCVLGQQLTYKRRIPHANCYNGLNFDRPITMEPCECDSRDYECDYGFMKLGNGGPCVRNKSVDNMYDIPEHCPPGQSYNRTKGYRKIAGDKCVKGFENQYLPDVIMCPVQSVPNILTYAQRDRIVRMNLGTNTSVELELQNLNNVIAIDYDLMTNHLYWADIVSDTISRVHLNGTSQQEVLVSSDLVSVEGMALDWVSKNLYFVDGLRAKIELIRTDIHYAGRMRRTILSGKDLTKPRGIALHPAAGYMFWTDWANEKPSVNRANLDGTNILKIAEKPIVVWPNGITIDYIAERVYWVDAREDYIASSDYIGGKFKKVPIPSEFVSHPFAVAVFKDDLYWDDWKKNSIFVTDKNHGGKVGTLVGNVHGLMDLTVSAHGVQIGKNPCANKENSPCEFICVGAPNEPHYVCLCPDGMDYKNGKCLCPGGAPPFMNMTCPKITGTCSTDHFECGNGVCIPKLWRCDREDDCGDNSDELQCGTQTCPSNYFLCNDGKCLPHYWRCDYEKDCVDGSDERNCPKDNCTQDQFACGNGKCISDRWKCDGENDCGDDTDERDCAGPEPTTCKADEFRCTTGGINCIPNTWLCDGENDCKDNSDELNCKNNTCMNFQFSCGENICIYSSWVCDGENDCANGADEKNCTSSPSTPPIDVKDYFLPKQANGKCQDWMFTCANNKCIPIWWKCDGANDCDDESDEQGCGATTKQPPPIEIPDIKDKEVSNCDNNKFQCASGACIALSWVCDDSPDCLDGEDEAHCEQSVPCDRSKHFKCKIDGNCIPLSSVCNGISDCPDGSDEEYCSPWDNSPSGPATPSCSIGYFPCDINRCFPLASICDGKNDCEDGFDEKKDCSKLSRVYQVLQMGVDERGINATTLLLYWWIMIPDKVQLEFLPSISSVDNHGNIIWTNQTWTNHSEYRFDNLKPFTKYNMTVYVRLLNTETVFPPAKYFIAVTGEGIPSPPWNVTVKQNGLDVLITWNKPLTPNGLIQKYEICWSPPFISMRLSDNSTTHLLTADFQPQIKYSFYVIAYNRMRESERSDIKTLLFGESDMEYVRLLQTVSKTDNSVSLAWIYNDTAVEGFNVEVEVVGFPYPAMPAYTTTTNNITIGGLPPGTMFRFKVSAFRKLYRGPERTITSRTDGSPLVAPHLLEVTVLKDVGTSVKLRWDRPKDSRKINWLYGVYYGLTEEETLENHRYNTTELTATITNLEACEKYIFAVGVISPMGIGPVSSETMSVTTFLNKRAPPKKVSVHQLSEDSPLKMLVQWSPSCPAMNHPIGYKMNITELTRGKSTIVTFAETDWQEQSRMFDVTYGGVYEIKVATSVKGAKYSAPIYYRAPPILPPYEINVIPEANGSYIVFWQERLLHKDLNTPYGYEVLVCEGNEMNEAKADHYKADKPPFVFNNATALMYTFAVLLRTEDGYKSNISESASSINKIVSASSVSGGSVVSFVVPVVLLLWVLGAALSFYVIKYKRLQNSFTRFANSHYDTRSENATFDDNGLDEDDSPQIRGFSDDEPLVIA</sequence>
<dbReference type="SMART" id="SM00060">
    <property type="entry name" value="FN3"/>
    <property type="match status" value="5"/>
</dbReference>
<keyword evidence="13" id="KW-0254">Endocytosis</keyword>
<organism evidence="31 32">
    <name type="scientific">Nicrophorus vespilloides</name>
    <name type="common">Boreal carrion beetle</name>
    <dbReference type="NCBI Taxonomy" id="110193"/>
    <lineage>
        <taxon>Eukaryota</taxon>
        <taxon>Metazoa</taxon>
        <taxon>Ecdysozoa</taxon>
        <taxon>Arthropoda</taxon>
        <taxon>Hexapoda</taxon>
        <taxon>Insecta</taxon>
        <taxon>Pterygota</taxon>
        <taxon>Neoptera</taxon>
        <taxon>Endopterygota</taxon>
        <taxon>Coleoptera</taxon>
        <taxon>Polyphaga</taxon>
        <taxon>Staphyliniformia</taxon>
        <taxon>Silphidae</taxon>
        <taxon>Nicrophorinae</taxon>
        <taxon>Nicrophorus</taxon>
    </lineage>
</organism>
<keyword evidence="22" id="KW-0968">Cytoplasmic vesicle</keyword>
<evidence type="ECO:0000256" key="8">
    <source>
        <dbReference type="ARBA" id="ARBA00007041"/>
    </source>
</evidence>
<dbReference type="InterPro" id="IPR023415">
    <property type="entry name" value="LDLR_class-A_CS"/>
</dbReference>
<dbReference type="SUPFAM" id="SSF110296">
    <property type="entry name" value="Oligoxyloglucan reducing end-specific cellobiohydrolase"/>
    <property type="match status" value="1"/>
</dbReference>
<keyword evidence="14" id="KW-0677">Repeat</keyword>
<keyword evidence="15" id="KW-0967">Endosome</keyword>
<feature type="chain" id="PRO_5045939263" description="Sortilin-related receptor" evidence="29">
    <location>
        <begin position="25"/>
        <end position="2148"/>
    </location>
</feature>
<dbReference type="RefSeq" id="XP_017783150.1">
    <property type="nucleotide sequence ID" value="XM_017927661.1"/>
</dbReference>
<feature type="disulfide bond" evidence="25">
    <location>
        <begin position="1136"/>
        <end position="1151"/>
    </location>
</feature>
<evidence type="ECO:0000256" key="14">
    <source>
        <dbReference type="ARBA" id="ARBA00022737"/>
    </source>
</evidence>
<dbReference type="InterPro" id="IPR050310">
    <property type="entry name" value="VPS10-sortilin"/>
</dbReference>
<keyword evidence="20" id="KW-0675">Receptor</keyword>
<feature type="repeat" description="LDL-receptor class B" evidence="26">
    <location>
        <begin position="882"/>
        <end position="927"/>
    </location>
</feature>
<feature type="disulfide bond" evidence="25">
    <location>
        <begin position="1175"/>
        <end position="1190"/>
    </location>
</feature>
<feature type="disulfide bond" evidence="25">
    <location>
        <begin position="1156"/>
        <end position="1168"/>
    </location>
</feature>
<keyword evidence="12" id="KW-0245">EGF-like domain</keyword>
<dbReference type="GeneID" id="108567292"/>
<dbReference type="Gene3D" id="2.10.70.80">
    <property type="match status" value="1"/>
</dbReference>
<dbReference type="PANTHER" id="PTHR12106">
    <property type="entry name" value="SORTILIN RELATED"/>
    <property type="match status" value="1"/>
</dbReference>
<dbReference type="PRINTS" id="PR00261">
    <property type="entry name" value="LDLRECEPTOR"/>
</dbReference>
<proteinExistence type="inferred from homology"/>
<dbReference type="SMART" id="SM00181">
    <property type="entry name" value="EGF"/>
    <property type="match status" value="2"/>
</dbReference>
<dbReference type="InterPro" id="IPR003961">
    <property type="entry name" value="FN3_dom"/>
</dbReference>
<keyword evidence="10" id="KW-0813">Transport</keyword>
<keyword evidence="29" id="KW-0732">Signal</keyword>
<feature type="disulfide bond" evidence="25">
    <location>
        <begin position="1373"/>
        <end position="1388"/>
    </location>
</feature>
<dbReference type="InterPro" id="IPR000742">
    <property type="entry name" value="EGF"/>
</dbReference>
<reference evidence="32" key="1">
    <citation type="submission" date="2025-08" db="UniProtKB">
        <authorList>
            <consortium name="RefSeq"/>
        </authorList>
    </citation>
    <scope>IDENTIFICATION</scope>
    <source>
        <tissue evidence="32">Whole Larva</tissue>
    </source>
</reference>
<evidence type="ECO:0000256" key="13">
    <source>
        <dbReference type="ARBA" id="ARBA00022583"/>
    </source>
</evidence>
<evidence type="ECO:0000256" key="27">
    <source>
        <dbReference type="SAM" id="MobiDB-lite"/>
    </source>
</evidence>
<feature type="domain" description="Fibronectin type-III" evidence="30">
    <location>
        <begin position="1586"/>
        <end position="1677"/>
    </location>
</feature>
<dbReference type="Pfam" id="PF25814">
    <property type="entry name" value="fn3_SORL1"/>
    <property type="match status" value="1"/>
</dbReference>
<feature type="disulfide bond" evidence="25">
    <location>
        <begin position="1124"/>
        <end position="1142"/>
    </location>
</feature>
<evidence type="ECO:0000256" key="17">
    <source>
        <dbReference type="ARBA" id="ARBA00023034"/>
    </source>
</evidence>
<dbReference type="Pfam" id="PF00041">
    <property type="entry name" value="fn3"/>
    <property type="match status" value="1"/>
</dbReference>
<dbReference type="SMART" id="SM00192">
    <property type="entry name" value="LDLa"/>
    <property type="match status" value="9"/>
</dbReference>
<evidence type="ECO:0000256" key="22">
    <source>
        <dbReference type="ARBA" id="ARBA00023329"/>
    </source>
</evidence>
<feature type="domain" description="Fibronectin type-III" evidence="30">
    <location>
        <begin position="1773"/>
        <end position="1868"/>
    </location>
</feature>
<dbReference type="Pfam" id="PF00058">
    <property type="entry name" value="Ldl_recept_b"/>
    <property type="match status" value="2"/>
</dbReference>
<feature type="disulfide bond" evidence="25">
    <location>
        <begin position="1219"/>
        <end position="1234"/>
    </location>
</feature>
<keyword evidence="21" id="KW-0325">Glycoprotein</keyword>
<name>A0ABM1N8K0_NICVS</name>
<feature type="disulfide bond" evidence="25">
    <location>
        <begin position="1117"/>
        <end position="1129"/>
    </location>
</feature>
<evidence type="ECO:0000256" key="6">
    <source>
        <dbReference type="ARBA" id="ARBA00004480"/>
    </source>
</evidence>
<evidence type="ECO:0000313" key="32">
    <source>
        <dbReference type="RefSeq" id="XP_017783150.1"/>
    </source>
</evidence>
<feature type="disulfide bond" evidence="25">
    <location>
        <begin position="1258"/>
        <end position="1273"/>
    </location>
</feature>
<feature type="transmembrane region" description="Helical" evidence="28">
    <location>
        <begin position="2074"/>
        <end position="2097"/>
    </location>
</feature>
<dbReference type="InterPro" id="IPR031777">
    <property type="entry name" value="Sortilin_C"/>
</dbReference>
<dbReference type="SMART" id="SM00602">
    <property type="entry name" value="VPS10"/>
    <property type="match status" value="1"/>
</dbReference>
<dbReference type="InterPro" id="IPR006581">
    <property type="entry name" value="VPS10"/>
</dbReference>
<accession>A0ABM1N8K0</accession>
<dbReference type="Gene3D" id="4.10.400.10">
    <property type="entry name" value="Low-density Lipoprotein Receptor"/>
    <property type="match status" value="9"/>
</dbReference>
<feature type="disulfide bond" evidence="25">
    <location>
        <begin position="1085"/>
        <end position="1103"/>
    </location>
</feature>
<dbReference type="InterPro" id="IPR031778">
    <property type="entry name" value="Sortilin_N"/>
</dbReference>
<dbReference type="PROSITE" id="PS50068">
    <property type="entry name" value="LDLRA_2"/>
    <property type="match status" value="9"/>
</dbReference>
<dbReference type="PROSITE" id="PS01209">
    <property type="entry name" value="LDLRA_1"/>
    <property type="match status" value="4"/>
</dbReference>
<dbReference type="Gene3D" id="3.30.60.270">
    <property type="match status" value="1"/>
</dbReference>
<dbReference type="Gene3D" id="2.120.10.30">
    <property type="entry name" value="TolB, C-terminal domain"/>
    <property type="match status" value="1"/>
</dbReference>
<dbReference type="InterPro" id="IPR002172">
    <property type="entry name" value="LDrepeatLR_classA_rpt"/>
</dbReference>
<evidence type="ECO:0000256" key="7">
    <source>
        <dbReference type="ARBA" id="ARBA00004545"/>
    </source>
</evidence>
<feature type="disulfide bond" evidence="25">
    <location>
        <begin position="1163"/>
        <end position="1181"/>
    </location>
</feature>
<evidence type="ECO:0000256" key="18">
    <source>
        <dbReference type="ARBA" id="ARBA00023136"/>
    </source>
</evidence>
<gene>
    <name evidence="32" type="primary">LOC108567292</name>
</gene>
<feature type="disulfide bond" evidence="25">
    <location>
        <begin position="1239"/>
        <end position="1251"/>
    </location>
</feature>
<evidence type="ECO:0000256" key="2">
    <source>
        <dbReference type="ARBA" id="ARBA00004158"/>
    </source>
</evidence>
<dbReference type="SMART" id="SM00135">
    <property type="entry name" value="LY"/>
    <property type="match status" value="5"/>
</dbReference>